<dbReference type="Proteomes" id="UP000324222">
    <property type="component" value="Unassembled WGS sequence"/>
</dbReference>
<dbReference type="EMBL" id="VSRR010011668">
    <property type="protein sequence ID" value="MPC53500.1"/>
    <property type="molecule type" value="Genomic_DNA"/>
</dbReference>
<accession>A0A5B7G0A7</accession>
<proteinExistence type="predicted"/>
<reference evidence="1 2" key="1">
    <citation type="submission" date="2019-05" db="EMBL/GenBank/DDBJ databases">
        <title>Another draft genome of Portunus trituberculatus and its Hox gene families provides insights of decapod evolution.</title>
        <authorList>
            <person name="Jeong J.-H."/>
            <person name="Song I."/>
            <person name="Kim S."/>
            <person name="Choi T."/>
            <person name="Kim D."/>
            <person name="Ryu S."/>
            <person name="Kim W."/>
        </authorList>
    </citation>
    <scope>NUCLEOTIDE SEQUENCE [LARGE SCALE GENOMIC DNA]</scope>
    <source>
        <tissue evidence="1">Muscle</tissue>
    </source>
</reference>
<gene>
    <name evidence="1" type="ORF">E2C01_047394</name>
</gene>
<organism evidence="1 2">
    <name type="scientific">Portunus trituberculatus</name>
    <name type="common">Swimming crab</name>
    <name type="synonym">Neptunus trituberculatus</name>
    <dbReference type="NCBI Taxonomy" id="210409"/>
    <lineage>
        <taxon>Eukaryota</taxon>
        <taxon>Metazoa</taxon>
        <taxon>Ecdysozoa</taxon>
        <taxon>Arthropoda</taxon>
        <taxon>Crustacea</taxon>
        <taxon>Multicrustacea</taxon>
        <taxon>Malacostraca</taxon>
        <taxon>Eumalacostraca</taxon>
        <taxon>Eucarida</taxon>
        <taxon>Decapoda</taxon>
        <taxon>Pleocyemata</taxon>
        <taxon>Brachyura</taxon>
        <taxon>Eubrachyura</taxon>
        <taxon>Portunoidea</taxon>
        <taxon>Portunidae</taxon>
        <taxon>Portuninae</taxon>
        <taxon>Portunus</taxon>
    </lineage>
</organism>
<name>A0A5B7G0A7_PORTR</name>
<protein>
    <submittedName>
        <fullName evidence="1">Uncharacterized protein</fullName>
    </submittedName>
</protein>
<keyword evidence="2" id="KW-1185">Reference proteome</keyword>
<sequence>MTELAFVPILLSLPSFPLSGLDSIVTLELNLSVLSISPLTPLAIVNSFDYLTSKVEHIL</sequence>
<evidence type="ECO:0000313" key="2">
    <source>
        <dbReference type="Proteomes" id="UP000324222"/>
    </source>
</evidence>
<comment type="caution">
    <text evidence="1">The sequence shown here is derived from an EMBL/GenBank/DDBJ whole genome shotgun (WGS) entry which is preliminary data.</text>
</comment>
<dbReference type="AlphaFoldDB" id="A0A5B7G0A7"/>
<evidence type="ECO:0000313" key="1">
    <source>
        <dbReference type="EMBL" id="MPC53500.1"/>
    </source>
</evidence>